<dbReference type="Proteomes" id="UP000005039">
    <property type="component" value="Unassembled WGS sequence"/>
</dbReference>
<evidence type="ECO:0000313" key="3">
    <source>
        <dbReference type="EMBL" id="EIC95034.1"/>
    </source>
</evidence>
<dbReference type="GO" id="GO:0008374">
    <property type="term" value="F:O-acyltransferase activity"/>
    <property type="evidence" value="ECO:0007669"/>
    <property type="project" value="TreeGrafter"/>
</dbReference>
<dbReference type="InterPro" id="IPR051159">
    <property type="entry name" value="Hexapeptide_acetyltransf"/>
</dbReference>
<dbReference type="PANTHER" id="PTHR23416:SF23">
    <property type="entry name" value="ACETYLTRANSFERASE C18B11.09C-RELATED"/>
    <property type="match status" value="1"/>
</dbReference>
<dbReference type="SUPFAM" id="SSF51161">
    <property type="entry name" value="Trimeric LpxA-like enzymes"/>
    <property type="match status" value="1"/>
</dbReference>
<dbReference type="EMBL" id="AJGH01000103">
    <property type="protein sequence ID" value="EIC95034.1"/>
    <property type="molecule type" value="Genomic_DNA"/>
</dbReference>
<dbReference type="eggNOG" id="COG0110">
    <property type="taxonomic scope" value="Bacteria"/>
</dbReference>
<evidence type="ECO:0000313" key="4">
    <source>
        <dbReference type="Proteomes" id="UP000005039"/>
    </source>
</evidence>
<gene>
    <name evidence="3" type="ORF">HMPREF9970_3031</name>
</gene>
<dbReference type="PATRIC" id="fig|1095750.3.peg.2164"/>
<dbReference type="RefSeq" id="WP_008754661.1">
    <property type="nucleotide sequence ID" value="NZ_AJGH01000103.1"/>
</dbReference>
<sequence>MSLIKKIIYTKLCSIFLKKVLSIFYKKEYLTGKYFDEKRMGFWWCIRSIPYILKMRRQKVYWPVSPSVNILGGEKIKFDNSSLNVFQNSGCYFQGFENIKIGKNVWIAQNVGIITANHDLKNPDLHTPGKPVSIGDKCWIGMNSVILPGVTLGENTVVGAGAVVTKSFEAGHCVVAGNPAKIIKQLQGA</sequence>
<dbReference type="InterPro" id="IPR011004">
    <property type="entry name" value="Trimer_LpxA-like_sf"/>
</dbReference>
<evidence type="ECO:0000256" key="1">
    <source>
        <dbReference type="ARBA" id="ARBA00007274"/>
    </source>
</evidence>
<protein>
    <submittedName>
        <fullName evidence="3">Transferase hexapeptide repeat protein</fullName>
    </submittedName>
</protein>
<dbReference type="AlphaFoldDB" id="I0R5S6"/>
<proteinExistence type="inferred from homology"/>
<comment type="similarity">
    <text evidence="1">Belongs to the transferase hexapeptide repeat family.</text>
</comment>
<evidence type="ECO:0000256" key="2">
    <source>
        <dbReference type="ARBA" id="ARBA00022679"/>
    </source>
</evidence>
<dbReference type="InterPro" id="IPR001451">
    <property type="entry name" value="Hexapep"/>
</dbReference>
<dbReference type="Pfam" id="PF00132">
    <property type="entry name" value="Hexapep"/>
    <property type="match status" value="1"/>
</dbReference>
<dbReference type="OrthoDB" id="9801697at2"/>
<name>I0R5S6_9FIRM</name>
<reference evidence="3 4" key="1">
    <citation type="submission" date="2012-03" db="EMBL/GenBank/DDBJ databases">
        <authorList>
            <person name="Durkin A.S."/>
            <person name="McCorrison J."/>
            <person name="Torralba M."/>
            <person name="Gillis M."/>
            <person name="Methe B."/>
            <person name="Sutton G."/>
            <person name="Nelson K.E."/>
        </authorList>
    </citation>
    <scope>NUCLEOTIDE SEQUENCE [LARGE SCALE GENOMIC DNA]</scope>
    <source>
        <strain evidence="3 4">F0468</strain>
    </source>
</reference>
<dbReference type="Gene3D" id="2.160.10.10">
    <property type="entry name" value="Hexapeptide repeat proteins"/>
    <property type="match status" value="1"/>
</dbReference>
<accession>I0R5S6</accession>
<keyword evidence="2 3" id="KW-0808">Transferase</keyword>
<organism evidence="3 4">
    <name type="scientific">Lachnoanaerobaculum saburreum F0468</name>
    <dbReference type="NCBI Taxonomy" id="1095750"/>
    <lineage>
        <taxon>Bacteria</taxon>
        <taxon>Bacillati</taxon>
        <taxon>Bacillota</taxon>
        <taxon>Clostridia</taxon>
        <taxon>Lachnospirales</taxon>
        <taxon>Lachnospiraceae</taxon>
        <taxon>Lachnoanaerobaculum</taxon>
    </lineage>
</organism>
<keyword evidence="4" id="KW-1185">Reference proteome</keyword>
<comment type="caution">
    <text evidence="3">The sequence shown here is derived from an EMBL/GenBank/DDBJ whole genome shotgun (WGS) entry which is preliminary data.</text>
</comment>
<dbReference type="CDD" id="cd04647">
    <property type="entry name" value="LbH_MAT_like"/>
    <property type="match status" value="1"/>
</dbReference>
<dbReference type="PANTHER" id="PTHR23416">
    <property type="entry name" value="SIALIC ACID SYNTHASE-RELATED"/>
    <property type="match status" value="1"/>
</dbReference>